<dbReference type="RefSeq" id="WP_166918988.1">
    <property type="nucleotide sequence ID" value="NZ_JAASRN010000002.1"/>
</dbReference>
<organism evidence="1 2">
    <name type="scientific">Thermonema lapsum</name>
    <dbReference type="NCBI Taxonomy" id="28195"/>
    <lineage>
        <taxon>Bacteria</taxon>
        <taxon>Pseudomonadati</taxon>
        <taxon>Bacteroidota</taxon>
        <taxon>Cytophagia</taxon>
        <taxon>Cytophagales</taxon>
        <taxon>Thermonemataceae</taxon>
        <taxon>Thermonema</taxon>
    </lineage>
</organism>
<name>A0A846MQH9_9BACT</name>
<evidence type="ECO:0000313" key="1">
    <source>
        <dbReference type="EMBL" id="NIK73715.1"/>
    </source>
</evidence>
<dbReference type="Proteomes" id="UP000537126">
    <property type="component" value="Unassembled WGS sequence"/>
</dbReference>
<reference evidence="1 2" key="1">
    <citation type="submission" date="2020-03" db="EMBL/GenBank/DDBJ databases">
        <title>Genomic Encyclopedia of Type Strains, Phase IV (KMG-IV): sequencing the most valuable type-strain genomes for metagenomic binning, comparative biology and taxonomic classification.</title>
        <authorList>
            <person name="Goeker M."/>
        </authorList>
    </citation>
    <scope>NUCLEOTIDE SEQUENCE [LARGE SCALE GENOMIC DNA]</scope>
    <source>
        <strain evidence="1 2">DSM 5718</strain>
    </source>
</reference>
<protein>
    <submittedName>
        <fullName evidence="1">Uncharacterized protein</fullName>
    </submittedName>
</protein>
<gene>
    <name evidence="1" type="ORF">FHS56_001228</name>
</gene>
<comment type="caution">
    <text evidence="1">The sequence shown here is derived from an EMBL/GenBank/DDBJ whole genome shotgun (WGS) entry which is preliminary data.</text>
</comment>
<evidence type="ECO:0000313" key="2">
    <source>
        <dbReference type="Proteomes" id="UP000537126"/>
    </source>
</evidence>
<proteinExistence type="predicted"/>
<accession>A0A846MQH9</accession>
<dbReference type="AlphaFoldDB" id="A0A846MQH9"/>
<keyword evidence="2" id="KW-1185">Reference proteome</keyword>
<dbReference type="EMBL" id="JAASRN010000002">
    <property type="protein sequence ID" value="NIK73715.1"/>
    <property type="molecule type" value="Genomic_DNA"/>
</dbReference>
<sequence length="132" mass="15025">MGQRIEVCLAAAEALPQEKDLAHALVHWASGQLNSLQQLQQLIEKAGLMLYASVLFRQAALLFLALLQEHQQNGVIEEQIGTKFTAYPIPSMLESIKALKELEVFIEERQGKVKEVWEEVQQYIRAFYGNEK</sequence>